<dbReference type="RefSeq" id="WP_006887517.1">
    <property type="nucleotide sequence ID" value="NZ_AJJQ01000013.1"/>
</dbReference>
<dbReference type="AlphaFoldDB" id="I0UV09"/>
<protein>
    <submittedName>
        <fullName evidence="2">RHS protein</fullName>
    </submittedName>
</protein>
<dbReference type="EMBL" id="AJJQ01000013">
    <property type="protein sequence ID" value="EID51712.1"/>
    <property type="molecule type" value="Genomic_DNA"/>
</dbReference>
<sequence length="100" mass="11727">MQEYTYKGSYTYIYTDQDSYEPLAQIFDNAKDGKQYIAYFHTDQIGILREQTDQFGNLLWTEEYDAWGGLKKKRKSIPMPISRSDFRISTSTARRGCITT</sequence>
<organism evidence="2 3">
    <name type="scientific">Rothia aeria F0474</name>
    <dbReference type="NCBI Taxonomy" id="1125724"/>
    <lineage>
        <taxon>Bacteria</taxon>
        <taxon>Bacillati</taxon>
        <taxon>Actinomycetota</taxon>
        <taxon>Actinomycetes</taxon>
        <taxon>Micrococcales</taxon>
        <taxon>Micrococcaceae</taxon>
        <taxon>Rothia</taxon>
    </lineage>
</organism>
<reference evidence="2" key="1">
    <citation type="submission" date="2012-03" db="EMBL/GenBank/DDBJ databases">
        <authorList>
            <person name="Durkin A.S."/>
            <person name="McCorrison J."/>
            <person name="Torralba M."/>
            <person name="Gillis M."/>
            <person name="Methe B."/>
            <person name="Sutton G."/>
            <person name="Nelson K.E."/>
        </authorList>
    </citation>
    <scope>NUCLEOTIDE SEQUENCE [LARGE SCALE GENOMIC DNA]</scope>
    <source>
        <strain evidence="2">F0474</strain>
    </source>
</reference>
<evidence type="ECO:0000313" key="2">
    <source>
        <dbReference type="EMBL" id="EID51712.1"/>
    </source>
</evidence>
<accession>I0UV09</accession>
<keyword evidence="3" id="KW-1185">Reference proteome</keyword>
<name>I0UV09_9MICC</name>
<dbReference type="PATRIC" id="fig|1125724.3.peg.548"/>
<gene>
    <name evidence="2" type="ORF">HMPREF1324_1974</name>
</gene>
<dbReference type="Proteomes" id="UP000004863">
    <property type="component" value="Unassembled WGS sequence"/>
</dbReference>
<comment type="caution">
    <text evidence="2">The sequence shown here is derived from an EMBL/GenBank/DDBJ whole genome shotgun (WGS) entry which is preliminary data.</text>
</comment>
<evidence type="ECO:0000313" key="3">
    <source>
        <dbReference type="Proteomes" id="UP000004863"/>
    </source>
</evidence>
<dbReference type="InterPro" id="IPR001826">
    <property type="entry name" value="RHS"/>
</dbReference>
<dbReference type="Pfam" id="PF03527">
    <property type="entry name" value="RHS"/>
    <property type="match status" value="1"/>
</dbReference>
<evidence type="ECO:0000259" key="1">
    <source>
        <dbReference type="Pfam" id="PF03527"/>
    </source>
</evidence>
<proteinExistence type="predicted"/>
<dbReference type="Gene3D" id="2.180.10.10">
    <property type="entry name" value="RHS repeat-associated core"/>
    <property type="match status" value="1"/>
</dbReference>
<feature type="domain" description="RHS protein conserved region" evidence="1">
    <location>
        <begin position="37"/>
        <end position="70"/>
    </location>
</feature>